<protein>
    <recommendedName>
        <fullName evidence="5">BZIP domain-containing protein</fullName>
    </recommendedName>
</protein>
<gene>
    <name evidence="6" type="ORF">BaRGS_00006045</name>
</gene>
<name>A0ABD0LTC7_9CAEN</name>
<feature type="region of interest" description="Disordered" evidence="4">
    <location>
        <begin position="317"/>
        <end position="378"/>
    </location>
</feature>
<dbReference type="SUPFAM" id="SSF57959">
    <property type="entry name" value="Leucine zipper domain"/>
    <property type="match status" value="1"/>
</dbReference>
<dbReference type="InterPro" id="IPR046347">
    <property type="entry name" value="bZIP_sf"/>
</dbReference>
<keyword evidence="1" id="KW-0805">Transcription regulation</keyword>
<feature type="region of interest" description="Disordered" evidence="4">
    <location>
        <begin position="470"/>
        <end position="497"/>
    </location>
</feature>
<evidence type="ECO:0000256" key="2">
    <source>
        <dbReference type="ARBA" id="ARBA00023125"/>
    </source>
</evidence>
<evidence type="ECO:0000256" key="4">
    <source>
        <dbReference type="SAM" id="MobiDB-lite"/>
    </source>
</evidence>
<keyword evidence="2" id="KW-0238">DNA-binding</keyword>
<evidence type="ECO:0000259" key="5">
    <source>
        <dbReference type="PROSITE" id="PS50217"/>
    </source>
</evidence>
<dbReference type="PROSITE" id="PS50217">
    <property type="entry name" value="BZIP"/>
    <property type="match status" value="1"/>
</dbReference>
<organism evidence="6 7">
    <name type="scientific">Batillaria attramentaria</name>
    <dbReference type="NCBI Taxonomy" id="370345"/>
    <lineage>
        <taxon>Eukaryota</taxon>
        <taxon>Metazoa</taxon>
        <taxon>Spiralia</taxon>
        <taxon>Lophotrochozoa</taxon>
        <taxon>Mollusca</taxon>
        <taxon>Gastropoda</taxon>
        <taxon>Caenogastropoda</taxon>
        <taxon>Sorbeoconcha</taxon>
        <taxon>Cerithioidea</taxon>
        <taxon>Batillariidae</taxon>
        <taxon>Batillaria</taxon>
    </lineage>
</organism>
<comment type="caution">
    <text evidence="6">The sequence shown here is derived from an EMBL/GenBank/DDBJ whole genome shotgun (WGS) entry which is preliminary data.</text>
</comment>
<dbReference type="Proteomes" id="UP001519460">
    <property type="component" value="Unassembled WGS sequence"/>
</dbReference>
<dbReference type="Pfam" id="PF00170">
    <property type="entry name" value="bZIP_1"/>
    <property type="match status" value="1"/>
</dbReference>
<evidence type="ECO:0000256" key="3">
    <source>
        <dbReference type="ARBA" id="ARBA00023163"/>
    </source>
</evidence>
<keyword evidence="7" id="KW-1185">Reference proteome</keyword>
<evidence type="ECO:0000313" key="6">
    <source>
        <dbReference type="EMBL" id="KAK7502795.1"/>
    </source>
</evidence>
<feature type="compositionally biased region" description="Polar residues" evidence="4">
    <location>
        <begin position="355"/>
        <end position="364"/>
    </location>
</feature>
<proteinExistence type="predicted"/>
<reference evidence="6 7" key="1">
    <citation type="journal article" date="2023" name="Sci. Data">
        <title>Genome assembly of the Korean intertidal mud-creeper Batillaria attramentaria.</title>
        <authorList>
            <person name="Patra A.K."/>
            <person name="Ho P.T."/>
            <person name="Jun S."/>
            <person name="Lee S.J."/>
            <person name="Kim Y."/>
            <person name="Won Y.J."/>
        </authorList>
    </citation>
    <scope>NUCLEOTIDE SEQUENCE [LARGE SCALE GENOMIC DNA]</scope>
    <source>
        <strain evidence="6">Wonlab-2016</strain>
    </source>
</reference>
<evidence type="ECO:0000256" key="1">
    <source>
        <dbReference type="ARBA" id="ARBA00023015"/>
    </source>
</evidence>
<accession>A0ABD0LTC7</accession>
<dbReference type="SMART" id="SM00338">
    <property type="entry name" value="BRLZ"/>
    <property type="match status" value="1"/>
</dbReference>
<dbReference type="PANTHER" id="PTHR23351">
    <property type="entry name" value="FOS TRANSCRIPTION FACTOR-RELATED"/>
    <property type="match status" value="1"/>
</dbReference>
<dbReference type="PANTHER" id="PTHR23351:SF24">
    <property type="entry name" value="ACTIVATING TRANSCRIPTION FACTOR 3-RELATED"/>
    <property type="match status" value="1"/>
</dbReference>
<dbReference type="AlphaFoldDB" id="A0ABD0LTC7"/>
<dbReference type="GO" id="GO:0003677">
    <property type="term" value="F:DNA binding"/>
    <property type="evidence" value="ECO:0007669"/>
    <property type="project" value="UniProtKB-KW"/>
</dbReference>
<sequence>MGRFKSVSVCVGSDSESESLATPLQSQGETSLISMKVLSENTKLRLTGSVWPAVTVTECHRAVGNHYQNQPILSDGCDCSMATRGQPAAPPAAPAGPLAKLKTDSAKVSTLQIRYAECVLQQNVASTLSPLTPLFTAELCRVFSFEGGRHCDLKLQEQLGIAEDLFLQRLLGAVVQGRMLASLGDRQKQRTITFKDSIMLGQSLGLDNNIWQLLLPSMHSCSEENRAVIKPGEDAKESTKTAAEIPVTNFGYMTHPDDFMGLNAQSSFPDSKEKGTVFEDITPAEELPEHVDMSEYMNVFQRDLHDRALVLQAPGELAPTQPEPALDVLPDSGQTPAPDAPPRLLPKRPRLGGVSSFSTDNGHTTRPRLGGISASASGLDTVDSNDIAGDSSVFDDADLDKLTRDPRLQEAVKRCKGTRSLQPLLKEELRLKILARRHGNGQGDLEVCFKEPPQYPMTAEECRKRDVRRAQNRGAAQRFRQRKRSREEELKQKVDEGQKRNKELLSEVETLRRETTRLRGILDRHLASGGCLLSQQDTFFFPDIPDLGMDMTSLCQLISAEEVDGRPAFSP</sequence>
<dbReference type="InterPro" id="IPR000837">
    <property type="entry name" value="AP-1"/>
</dbReference>
<feature type="compositionally biased region" description="Basic and acidic residues" evidence="4">
    <location>
        <begin position="485"/>
        <end position="497"/>
    </location>
</feature>
<evidence type="ECO:0000313" key="7">
    <source>
        <dbReference type="Proteomes" id="UP001519460"/>
    </source>
</evidence>
<dbReference type="CDD" id="cd14686">
    <property type="entry name" value="bZIP"/>
    <property type="match status" value="1"/>
</dbReference>
<dbReference type="InterPro" id="IPR004827">
    <property type="entry name" value="bZIP"/>
</dbReference>
<feature type="domain" description="BZIP" evidence="5">
    <location>
        <begin position="464"/>
        <end position="525"/>
    </location>
</feature>
<keyword evidence="3" id="KW-0804">Transcription</keyword>
<dbReference type="Gene3D" id="1.20.5.170">
    <property type="match status" value="1"/>
</dbReference>
<dbReference type="EMBL" id="JACVVK020000024">
    <property type="protein sequence ID" value="KAK7502795.1"/>
    <property type="molecule type" value="Genomic_DNA"/>
</dbReference>
<dbReference type="PROSITE" id="PS00036">
    <property type="entry name" value="BZIP_BASIC"/>
    <property type="match status" value="1"/>
</dbReference>